<dbReference type="EMBL" id="VICF01000018">
    <property type="protein sequence ID" value="TQC63867.1"/>
    <property type="molecule type" value="Genomic_DNA"/>
</dbReference>
<organism evidence="1 2">
    <name type="scientific">Pantoea dispersa</name>
    <dbReference type="NCBI Taxonomy" id="59814"/>
    <lineage>
        <taxon>Bacteria</taxon>
        <taxon>Pseudomonadati</taxon>
        <taxon>Pseudomonadota</taxon>
        <taxon>Gammaproteobacteria</taxon>
        <taxon>Enterobacterales</taxon>
        <taxon>Erwiniaceae</taxon>
        <taxon>Pantoea</taxon>
    </lineage>
</organism>
<comment type="caution">
    <text evidence="1">The sequence shown here is derived from an EMBL/GenBank/DDBJ whole genome shotgun (WGS) entry which is preliminary data.</text>
</comment>
<keyword evidence="2" id="KW-1185">Reference proteome</keyword>
<evidence type="ECO:0000313" key="2">
    <source>
        <dbReference type="Proteomes" id="UP000319715"/>
    </source>
</evidence>
<gene>
    <name evidence="1" type="ORF">FK492_23445</name>
</gene>
<protein>
    <submittedName>
        <fullName evidence="1">Uncharacterized protein</fullName>
    </submittedName>
</protein>
<proteinExistence type="predicted"/>
<evidence type="ECO:0000313" key="1">
    <source>
        <dbReference type="EMBL" id="TQC63867.1"/>
    </source>
</evidence>
<sequence length="99" mass="11039">MIDLQNLNSRWRREKNALNQEMFTESKMHKPVGLHCSARNAVRQKHVDTKKNSRVSLLITDDTSGTATPVSLMHYAAPPDPSGAVLQQLSFSFSLSGRS</sequence>
<dbReference type="Proteomes" id="UP000319715">
    <property type="component" value="Unassembled WGS sequence"/>
</dbReference>
<accession>A0ABY2ZS38</accession>
<reference evidence="1 2" key="1">
    <citation type="submission" date="2019-06" db="EMBL/GenBank/DDBJ databases">
        <title>Pantoea dispersa Assembly.</title>
        <authorList>
            <person name="Wang J."/>
        </authorList>
    </citation>
    <scope>NUCLEOTIDE SEQUENCE [LARGE SCALE GENOMIC DNA]</scope>
    <source>
        <strain evidence="2">bio</strain>
    </source>
</reference>
<dbReference type="RefSeq" id="WP_141497182.1">
    <property type="nucleotide sequence ID" value="NZ_CP107573.1"/>
</dbReference>
<name>A0ABY2ZS38_9GAMM</name>